<reference evidence="1 2" key="1">
    <citation type="submission" date="2024-03" db="EMBL/GenBank/DDBJ databases">
        <title>Human intestinal bacterial collection.</title>
        <authorList>
            <person name="Pauvert C."/>
            <person name="Hitch T.C.A."/>
            <person name="Clavel T."/>
        </authorList>
    </citation>
    <scope>NUCLEOTIDE SEQUENCE [LARGE SCALE GENOMIC DNA]</scope>
    <source>
        <strain evidence="1 2">CLA-SR-H025</strain>
    </source>
</reference>
<dbReference type="Proteomes" id="UP001447979">
    <property type="component" value="Unassembled WGS sequence"/>
</dbReference>
<gene>
    <name evidence="1" type="ORF">WMO19_08405</name>
</gene>
<sequence>MKVNEFKDVFSEESYMDSDKLDELIRGKSINFLIGAGASVPIYPTLSFGEGYPSFEDIVSNSMLYQDSKTFMYIFYFMKWIKQMGINSEEFVKLYSNHEVFINYKKLVKCIYEFLQTESNEVPKRVNIFTTNYDLLFERAFDEFLFNNPLIYFNDGSRGFFNKSINNKNFYLNVTHSGYNDNYRREVPTINLFKLHGSLSWKLEDNRILVNENNYLIDDIKQIIDNLNLDTIKIENIFNECISTDTFEFIQKLNMKIKAENMRRDLLDNFFYQYSKLPIINPNKYKFFKTVSEQHYYQLIRSFSYELERKQAILIVFGFSFADEHIKDIFERSLLNPELQVILISYSKSGQKYLKSIFGGYKNIIFLPEKFENNNGDFKYLLSLLGEIN</sequence>
<proteinExistence type="predicted"/>
<dbReference type="Pfam" id="PF13289">
    <property type="entry name" value="SIR2_2"/>
    <property type="match status" value="1"/>
</dbReference>
<dbReference type="EMBL" id="JBBMFO010000030">
    <property type="protein sequence ID" value="MEQ2401621.1"/>
    <property type="molecule type" value="Genomic_DNA"/>
</dbReference>
<dbReference type="RefSeq" id="WP_349171358.1">
    <property type="nucleotide sequence ID" value="NZ_JBBMFO010000030.1"/>
</dbReference>
<evidence type="ECO:0000313" key="2">
    <source>
        <dbReference type="Proteomes" id="UP001447979"/>
    </source>
</evidence>
<organism evidence="1 2">
    <name type="scientific">Peptoniphilus hominis</name>
    <name type="common">ex Hitch et al. 2025</name>
    <dbReference type="NCBI Taxonomy" id="3133174"/>
    <lineage>
        <taxon>Bacteria</taxon>
        <taxon>Bacillati</taxon>
        <taxon>Bacillota</taxon>
        <taxon>Tissierellia</taxon>
        <taxon>Tissierellales</taxon>
        <taxon>Peptoniphilaceae</taxon>
        <taxon>Peptoniphilus</taxon>
    </lineage>
</organism>
<dbReference type="InterPro" id="IPR029035">
    <property type="entry name" value="DHS-like_NAD/FAD-binding_dom"/>
</dbReference>
<protein>
    <submittedName>
        <fullName evidence="1">SIR2 family protein</fullName>
    </submittedName>
</protein>
<evidence type="ECO:0000313" key="1">
    <source>
        <dbReference type="EMBL" id="MEQ2401621.1"/>
    </source>
</evidence>
<keyword evidence="2" id="KW-1185">Reference proteome</keyword>
<name>A0ABV1CG40_9FIRM</name>
<dbReference type="SUPFAM" id="SSF52467">
    <property type="entry name" value="DHS-like NAD/FAD-binding domain"/>
    <property type="match status" value="1"/>
</dbReference>
<accession>A0ABV1CG40</accession>
<comment type="caution">
    <text evidence="1">The sequence shown here is derived from an EMBL/GenBank/DDBJ whole genome shotgun (WGS) entry which is preliminary data.</text>
</comment>